<evidence type="ECO:0000313" key="2">
    <source>
        <dbReference type="EMBL" id="VEL10706.1"/>
    </source>
</evidence>
<gene>
    <name evidence="2" type="ORF">PXEA_LOCUS4146</name>
</gene>
<proteinExistence type="predicted"/>
<sequence length="452" mass="50434">MSLFTFLARRWLSCLAPDLDPTASNLESSLLNFSLPIEASHCRVLVTLLFRLFTTSSVFSSIFSKPMNLSSVDFRNVEVASALPSGPTYICQTSRSPIPTSLISPKLPSSFGADYISAEVTESTLPDLTYNLGQLKIIKETETAEYQEQKGEKEENIPKKTIPGMSKKEDGYDTQWARAICRMSSASFPFCSSYPCGMTLHFEGKFYWKAFVIWSHRKLKEDCRNPSNLEDWFQYLIRCLLQSSVVSSIDSKNEQTSSYSAPDTIHDEDLHEKPFYPFFHHQPSLIHPRLLVRLMQPIACDLNLLNLLPSIAAPSEATDPNINTHHIHLALQETTCLPLQLTQLALRLGSRRSLHPSFPTCPKRFAASDSATSVSPASPFSLRTPFPASSTLHPPAAVICDSIAASHSKEDKQPFKAKAPLRGRISATLNEFRFAADEHLVCRSPDPVFLFG</sequence>
<dbReference type="Proteomes" id="UP000784294">
    <property type="component" value="Unassembled WGS sequence"/>
</dbReference>
<feature type="region of interest" description="Disordered" evidence="1">
    <location>
        <begin position="146"/>
        <end position="168"/>
    </location>
</feature>
<dbReference type="AlphaFoldDB" id="A0A3S4ZG73"/>
<evidence type="ECO:0000256" key="1">
    <source>
        <dbReference type="SAM" id="MobiDB-lite"/>
    </source>
</evidence>
<name>A0A3S4ZG73_9PLAT</name>
<keyword evidence="3" id="KW-1185">Reference proteome</keyword>
<reference evidence="2" key="1">
    <citation type="submission" date="2018-11" db="EMBL/GenBank/DDBJ databases">
        <authorList>
            <consortium name="Pathogen Informatics"/>
        </authorList>
    </citation>
    <scope>NUCLEOTIDE SEQUENCE</scope>
</reference>
<comment type="caution">
    <text evidence="2">The sequence shown here is derived from an EMBL/GenBank/DDBJ whole genome shotgun (WGS) entry which is preliminary data.</text>
</comment>
<organism evidence="2 3">
    <name type="scientific">Protopolystoma xenopodis</name>
    <dbReference type="NCBI Taxonomy" id="117903"/>
    <lineage>
        <taxon>Eukaryota</taxon>
        <taxon>Metazoa</taxon>
        <taxon>Spiralia</taxon>
        <taxon>Lophotrochozoa</taxon>
        <taxon>Platyhelminthes</taxon>
        <taxon>Monogenea</taxon>
        <taxon>Polyopisthocotylea</taxon>
        <taxon>Polystomatidea</taxon>
        <taxon>Polystomatidae</taxon>
        <taxon>Protopolystoma</taxon>
    </lineage>
</organism>
<evidence type="ECO:0000313" key="3">
    <source>
        <dbReference type="Proteomes" id="UP000784294"/>
    </source>
</evidence>
<dbReference type="EMBL" id="CAAALY010009738">
    <property type="protein sequence ID" value="VEL10706.1"/>
    <property type="molecule type" value="Genomic_DNA"/>
</dbReference>
<feature type="compositionally biased region" description="Basic and acidic residues" evidence="1">
    <location>
        <begin position="146"/>
        <end position="158"/>
    </location>
</feature>
<protein>
    <submittedName>
        <fullName evidence="2">Uncharacterized protein</fullName>
    </submittedName>
</protein>
<accession>A0A3S4ZG73</accession>